<keyword evidence="1" id="KW-0472">Membrane</keyword>
<keyword evidence="3" id="KW-1185">Reference proteome</keyword>
<protein>
    <submittedName>
        <fullName evidence="2">Uncharacterized protein</fullName>
    </submittedName>
</protein>
<reference evidence="2 3" key="1">
    <citation type="submission" date="2016-10" db="EMBL/GenBank/DDBJ databases">
        <authorList>
            <person name="de Groot N.N."/>
        </authorList>
    </citation>
    <scope>NUCLEOTIDE SEQUENCE [LARGE SCALE GENOMIC DNA]</scope>
    <source>
        <strain evidence="2 3">DSM 25186</strain>
    </source>
</reference>
<keyword evidence="1" id="KW-0812">Transmembrane</keyword>
<gene>
    <name evidence="2" type="ORF">SAMN05421823_101513</name>
</gene>
<feature type="transmembrane region" description="Helical" evidence="1">
    <location>
        <begin position="39"/>
        <end position="57"/>
    </location>
</feature>
<evidence type="ECO:0000313" key="2">
    <source>
        <dbReference type="EMBL" id="SDJ95537.1"/>
    </source>
</evidence>
<dbReference type="RefSeq" id="WP_089678599.1">
    <property type="nucleotide sequence ID" value="NZ_FNFO01000001.1"/>
</dbReference>
<dbReference type="EMBL" id="FNFO01000001">
    <property type="protein sequence ID" value="SDJ95537.1"/>
    <property type="molecule type" value="Genomic_DNA"/>
</dbReference>
<sequence>MSDSLSRRSHWVFQFLVMPLNFALFGVTGYLLAVYQGPLQVFLLVLTALLLATILWVRLQGMEQHERLVRLELRERYQRLAGNDPAQALGQLSIQQMEILLRSPDTELLVRVEEVCMQDGASLTRRETTVQKLKS</sequence>
<dbReference type="STRING" id="1075417.SAMN05421823_101513"/>
<accession>A0A1G8XYI1</accession>
<evidence type="ECO:0000256" key="1">
    <source>
        <dbReference type="SAM" id="Phobius"/>
    </source>
</evidence>
<name>A0A1G8XYI1_9BACT</name>
<proteinExistence type="predicted"/>
<dbReference type="Proteomes" id="UP000198510">
    <property type="component" value="Unassembled WGS sequence"/>
</dbReference>
<evidence type="ECO:0000313" key="3">
    <source>
        <dbReference type="Proteomes" id="UP000198510"/>
    </source>
</evidence>
<organism evidence="2 3">
    <name type="scientific">Catalinimonas alkaloidigena</name>
    <dbReference type="NCBI Taxonomy" id="1075417"/>
    <lineage>
        <taxon>Bacteria</taxon>
        <taxon>Pseudomonadati</taxon>
        <taxon>Bacteroidota</taxon>
        <taxon>Cytophagia</taxon>
        <taxon>Cytophagales</taxon>
        <taxon>Catalimonadaceae</taxon>
        <taxon>Catalinimonas</taxon>
    </lineage>
</organism>
<keyword evidence="1" id="KW-1133">Transmembrane helix</keyword>
<feature type="transmembrane region" description="Helical" evidence="1">
    <location>
        <begin position="12"/>
        <end position="33"/>
    </location>
</feature>
<dbReference type="AlphaFoldDB" id="A0A1G8XYI1"/>
<dbReference type="Pfam" id="PF20136">
    <property type="entry name" value="DUF6526"/>
    <property type="match status" value="1"/>
</dbReference>
<dbReference type="InterPro" id="IPR045385">
    <property type="entry name" value="DUF6526"/>
</dbReference>